<gene>
    <name evidence="1" type="ORF">N782_02665</name>
</gene>
<evidence type="ECO:0000313" key="2">
    <source>
        <dbReference type="Proteomes" id="UP000030147"/>
    </source>
</evidence>
<protein>
    <submittedName>
        <fullName evidence="1">Uncharacterized protein</fullName>
    </submittedName>
</protein>
<sequence>MDLYNYIIVYIHPYKFFITFIDNAYSDNNGDGIYFTGENGAEVTYTSVFDAEDNPTFQVKTIMLSIVRTINTRYIFNYCIEKNVK</sequence>
<accession>A0A0A2T638</accession>
<name>A0A0A2T638_9BACI</name>
<dbReference type="STRING" id="1385514.N782_02665"/>
<dbReference type="OrthoDB" id="6443639at2"/>
<keyword evidence="2" id="KW-1185">Reference proteome</keyword>
<dbReference type="AlphaFoldDB" id="A0A0A2T638"/>
<evidence type="ECO:0000313" key="1">
    <source>
        <dbReference type="EMBL" id="KGP70954.1"/>
    </source>
</evidence>
<dbReference type="Proteomes" id="UP000030147">
    <property type="component" value="Unassembled WGS sequence"/>
</dbReference>
<organism evidence="1 2">
    <name type="scientific">Pontibacillus yanchengensis Y32</name>
    <dbReference type="NCBI Taxonomy" id="1385514"/>
    <lineage>
        <taxon>Bacteria</taxon>
        <taxon>Bacillati</taxon>
        <taxon>Bacillota</taxon>
        <taxon>Bacilli</taxon>
        <taxon>Bacillales</taxon>
        <taxon>Bacillaceae</taxon>
        <taxon>Pontibacillus</taxon>
    </lineage>
</organism>
<proteinExistence type="predicted"/>
<dbReference type="RefSeq" id="WP_036824331.1">
    <property type="nucleotide sequence ID" value="NZ_AVBF01000096.1"/>
</dbReference>
<dbReference type="EMBL" id="AVBF01000096">
    <property type="protein sequence ID" value="KGP70954.1"/>
    <property type="molecule type" value="Genomic_DNA"/>
</dbReference>
<reference evidence="1 2" key="1">
    <citation type="journal article" date="2015" name="Stand. Genomic Sci.">
        <title>High quality draft genome sequence of the moderately halophilic bacterium Pontibacillus yanchengensis Y32(T) and comparison among Pontibacillus genomes.</title>
        <authorList>
            <person name="Huang J."/>
            <person name="Qiao Z.X."/>
            <person name="Tang J.W."/>
            <person name="Wang G."/>
        </authorList>
    </citation>
    <scope>NUCLEOTIDE SEQUENCE [LARGE SCALE GENOMIC DNA]</scope>
    <source>
        <strain evidence="1 2">Y32</strain>
    </source>
</reference>
<comment type="caution">
    <text evidence="1">The sequence shown here is derived from an EMBL/GenBank/DDBJ whole genome shotgun (WGS) entry which is preliminary data.</text>
</comment>